<dbReference type="EMBL" id="LGAA01000025">
    <property type="protein sequence ID" value="KPD02201.1"/>
    <property type="molecule type" value="Genomic_DNA"/>
</dbReference>
<dbReference type="Proteomes" id="UP000053226">
    <property type="component" value="Unassembled WGS sequence"/>
</dbReference>
<evidence type="ECO:0000313" key="2">
    <source>
        <dbReference type="Proteomes" id="UP000053226"/>
    </source>
</evidence>
<keyword evidence="2" id="KW-1185">Reference proteome</keyword>
<name>A0A0N0I9W9_9GAMM</name>
<organism evidence="1 2">
    <name type="scientific">Moellerella wisconsensis ATCC 35017</name>
    <dbReference type="NCBI Taxonomy" id="1354267"/>
    <lineage>
        <taxon>Bacteria</taxon>
        <taxon>Pseudomonadati</taxon>
        <taxon>Pseudomonadota</taxon>
        <taxon>Gammaproteobacteria</taxon>
        <taxon>Enterobacterales</taxon>
        <taxon>Morganellaceae</taxon>
        <taxon>Moellerella</taxon>
    </lineage>
</organism>
<accession>A0A0N0I9W9</accession>
<gene>
    <name evidence="1" type="ORF">M992_2407</name>
</gene>
<reference evidence="1 2" key="1">
    <citation type="submission" date="2015-07" db="EMBL/GenBank/DDBJ databases">
        <title>ATOL: Assembling a taxonomically balanced genome-scale reconstruction of the evolutionary history of the Enterobacteriaceae.</title>
        <authorList>
            <person name="Plunkett G.III."/>
            <person name="Neeno-Eckwall E.C."/>
            <person name="Glasner J.D."/>
            <person name="Perna N.T."/>
        </authorList>
    </citation>
    <scope>NUCLEOTIDE SEQUENCE [LARGE SCALE GENOMIC DNA]</scope>
    <source>
        <strain evidence="1 2">ATCC 35017</strain>
    </source>
</reference>
<protein>
    <submittedName>
        <fullName evidence="1">Heme utilization/adhesion exoprotein</fullName>
    </submittedName>
</protein>
<dbReference type="CDD" id="cd20686">
    <property type="entry name" value="CdiA-CT_Ec-like"/>
    <property type="match status" value="1"/>
</dbReference>
<sequence>MIAPVDVKNILNLVDNGASKEDLAKAATGIALGKVLQGKKNNTSEQTQPKTNSNPEINKVIPENFTSKITEHNTQLGVLNAKKTGISGAHKQDAFLESVEITGAKINLKTTDKNYPGLIEYKYQLPAIAGNGPNAGKVIGYKKTESKTTYDPKILSDTKVTNMSNQAAKQSEDYFKANPSKNLHDVKVDGYWFRVTKDTKTGQVSNAFITMPPRNSK</sequence>
<comment type="caution">
    <text evidence="1">The sequence shown here is derived from an EMBL/GenBank/DDBJ whole genome shotgun (WGS) entry which is preliminary data.</text>
</comment>
<proteinExistence type="predicted"/>
<dbReference type="AlphaFoldDB" id="A0A0N0I9W9"/>
<evidence type="ECO:0000313" key="1">
    <source>
        <dbReference type="EMBL" id="KPD02201.1"/>
    </source>
</evidence>